<proteinExistence type="inferred from homology"/>
<accession>A0A537LML8</accession>
<evidence type="ECO:0000256" key="2">
    <source>
        <dbReference type="ARBA" id="ARBA00022905"/>
    </source>
</evidence>
<keyword evidence="3 4" id="KW-0560">Oxidoreductase</keyword>
<dbReference type="PANTHER" id="PTHR40279">
    <property type="entry name" value="PQQC-LIKE PROTEIN"/>
    <property type="match status" value="1"/>
</dbReference>
<evidence type="ECO:0000256" key="1">
    <source>
        <dbReference type="ARBA" id="ARBA00004948"/>
    </source>
</evidence>
<protein>
    <recommendedName>
        <fullName evidence="4">Pyrroloquinoline-quinone synthase</fullName>
        <ecNumber evidence="4">1.3.3.11</ecNumber>
    </recommendedName>
    <alternativeName>
        <fullName evidence="4">Coenzyme PQQ synthesis protein C</fullName>
    </alternativeName>
    <alternativeName>
        <fullName evidence="4">Pyrroloquinoline quinone biosynthesis protein C</fullName>
    </alternativeName>
</protein>
<dbReference type="UniPathway" id="UPA00539"/>
<dbReference type="InterPro" id="IPR004305">
    <property type="entry name" value="Thiaminase-2/PQQC"/>
</dbReference>
<comment type="function">
    <text evidence="4">Ring cyclization and eight-electron oxidation of 3a-(2-amino-2-carboxyethyl)-4,5-dioxo-4,5,6,7,8,9-hexahydroquinoline-7,9-dicarboxylic-acid to PQQ.</text>
</comment>
<organism evidence="6 7">
    <name type="scientific">Candidatus Segetimicrobium genomatis</name>
    <dbReference type="NCBI Taxonomy" id="2569760"/>
    <lineage>
        <taxon>Bacteria</taxon>
        <taxon>Bacillati</taxon>
        <taxon>Candidatus Sysuimicrobiota</taxon>
        <taxon>Candidatus Sysuimicrobiia</taxon>
        <taxon>Candidatus Sysuimicrobiales</taxon>
        <taxon>Candidatus Segetimicrobiaceae</taxon>
        <taxon>Candidatus Segetimicrobium</taxon>
    </lineage>
</organism>
<reference evidence="6 7" key="1">
    <citation type="journal article" date="2019" name="Nat. Microbiol.">
        <title>Mediterranean grassland soil C-N compound turnover is dependent on rainfall and depth, and is mediated by genomically divergent microorganisms.</title>
        <authorList>
            <person name="Diamond S."/>
            <person name="Andeer P.F."/>
            <person name="Li Z."/>
            <person name="Crits-Christoph A."/>
            <person name="Burstein D."/>
            <person name="Anantharaman K."/>
            <person name="Lane K.R."/>
            <person name="Thomas B.C."/>
            <person name="Pan C."/>
            <person name="Northen T.R."/>
            <person name="Banfield J.F."/>
        </authorList>
    </citation>
    <scope>NUCLEOTIDE SEQUENCE [LARGE SCALE GENOMIC DNA]</scope>
    <source>
        <strain evidence="6">NP_5</strain>
    </source>
</reference>
<evidence type="ECO:0000313" key="6">
    <source>
        <dbReference type="EMBL" id="TMJ09265.1"/>
    </source>
</evidence>
<evidence type="ECO:0000256" key="4">
    <source>
        <dbReference type="HAMAP-Rule" id="MF_00654"/>
    </source>
</evidence>
<dbReference type="AlphaFoldDB" id="A0A537LML8"/>
<feature type="domain" description="Thiaminase-2/PQQC" evidence="5">
    <location>
        <begin position="24"/>
        <end position="226"/>
    </location>
</feature>
<dbReference type="InterPro" id="IPR011845">
    <property type="entry name" value="PqqC"/>
</dbReference>
<comment type="similarity">
    <text evidence="4">Belongs to the PqqC family.</text>
</comment>
<dbReference type="NCBIfam" id="TIGR02111">
    <property type="entry name" value="PQQ_syn_pqqC"/>
    <property type="match status" value="1"/>
</dbReference>
<comment type="pathway">
    <text evidence="4">Cofactor biosynthesis; pyrroloquinoline quinone biosynthesis.</text>
</comment>
<keyword evidence="2 4" id="KW-0884">PQQ biosynthesis</keyword>
<dbReference type="PANTHER" id="PTHR40279:SF3">
    <property type="entry name" value="4-AMINOBENZOATE SYNTHASE"/>
    <property type="match status" value="1"/>
</dbReference>
<dbReference type="EMBL" id="VBAM01000356">
    <property type="protein sequence ID" value="TMJ09265.1"/>
    <property type="molecule type" value="Genomic_DNA"/>
</dbReference>
<dbReference type="Gene3D" id="1.20.910.10">
    <property type="entry name" value="Heme oxygenase-like"/>
    <property type="match status" value="1"/>
</dbReference>
<dbReference type="InterPro" id="IPR039068">
    <property type="entry name" value="PqqC-like"/>
</dbReference>
<sequence length="234" mass="27074">MGDERVSAPWSESTFEEHLRDVLARRYHHIHPFNRRMHEGRLSPEQIRGWIANRFYYQEAIPIKDALLLSKLPWRYRREWIQRIIDHDGTRSGDGGLEAWLRLGEAAGVDRVDLLEHRLLVPAARFACDAYVGFVRDRPWVEGVASSLTELSAPTLMTVRISAFEEHYPWVKPEGLEYFRRRVAQGPRDASQALPIVLEHCRTIEDQQRAVDAVSFKCDVLDAFLNAVDAAFPR</sequence>
<evidence type="ECO:0000256" key="3">
    <source>
        <dbReference type="ARBA" id="ARBA00023002"/>
    </source>
</evidence>
<comment type="catalytic activity">
    <reaction evidence="4">
        <text>6-(2-amino-2-carboxyethyl)-7,8-dioxo-1,2,3,4,7,8-hexahydroquinoline-2,4-dicarboxylate + 3 O2 = pyrroloquinoline quinone + 2 H2O2 + 2 H2O + H(+)</text>
        <dbReference type="Rhea" id="RHEA:10692"/>
        <dbReference type="ChEBI" id="CHEBI:15377"/>
        <dbReference type="ChEBI" id="CHEBI:15378"/>
        <dbReference type="ChEBI" id="CHEBI:15379"/>
        <dbReference type="ChEBI" id="CHEBI:16240"/>
        <dbReference type="ChEBI" id="CHEBI:58442"/>
        <dbReference type="ChEBI" id="CHEBI:58778"/>
        <dbReference type="EC" id="1.3.3.11"/>
    </reaction>
</comment>
<gene>
    <name evidence="4 6" type="primary">pqqC</name>
    <name evidence="6" type="ORF">E6H02_09210</name>
</gene>
<dbReference type="Proteomes" id="UP000320393">
    <property type="component" value="Unassembled WGS sequence"/>
</dbReference>
<evidence type="ECO:0000313" key="7">
    <source>
        <dbReference type="Proteomes" id="UP000320393"/>
    </source>
</evidence>
<dbReference type="Pfam" id="PF03070">
    <property type="entry name" value="TENA_THI-4"/>
    <property type="match status" value="1"/>
</dbReference>
<dbReference type="GO" id="GO:0018189">
    <property type="term" value="P:pyrroloquinoline quinone biosynthetic process"/>
    <property type="evidence" value="ECO:0007669"/>
    <property type="project" value="UniProtKB-UniRule"/>
</dbReference>
<evidence type="ECO:0000259" key="5">
    <source>
        <dbReference type="Pfam" id="PF03070"/>
    </source>
</evidence>
<dbReference type="HAMAP" id="MF_00654">
    <property type="entry name" value="PQQ_syn_PqqC"/>
    <property type="match status" value="1"/>
</dbReference>
<dbReference type="SUPFAM" id="SSF48613">
    <property type="entry name" value="Heme oxygenase-like"/>
    <property type="match status" value="1"/>
</dbReference>
<dbReference type="InterPro" id="IPR016084">
    <property type="entry name" value="Haem_Oase-like_multi-hlx"/>
</dbReference>
<name>A0A537LML8_9BACT</name>
<comment type="pathway">
    <text evidence="1">Cofactor biosynthesis; thiamine diphosphate biosynthesis.</text>
</comment>
<dbReference type="EC" id="1.3.3.11" evidence="4"/>
<dbReference type="GO" id="GO:0033732">
    <property type="term" value="F:pyrroloquinoline-quinone synthase activity"/>
    <property type="evidence" value="ECO:0007669"/>
    <property type="project" value="UniProtKB-EC"/>
</dbReference>
<comment type="caution">
    <text evidence="6">The sequence shown here is derived from an EMBL/GenBank/DDBJ whole genome shotgun (WGS) entry which is preliminary data.</text>
</comment>